<dbReference type="InterPro" id="IPR013320">
    <property type="entry name" value="ConA-like_dom_sf"/>
</dbReference>
<dbReference type="SUPFAM" id="SSF52540">
    <property type="entry name" value="P-loop containing nucleoside triphosphate hydrolases"/>
    <property type="match status" value="1"/>
</dbReference>
<comment type="caution">
    <text evidence="5">The sequence shown here is derived from an EMBL/GenBank/DDBJ whole genome shotgun (WGS) entry which is preliminary data.</text>
</comment>
<dbReference type="PANTHER" id="PTHR12381:SF56">
    <property type="entry name" value="B30.2_SPRY DOMAIN-CONTAINING PROTEIN-RELATED"/>
    <property type="match status" value="1"/>
</dbReference>
<dbReference type="Pfam" id="PF13671">
    <property type="entry name" value="AAA_33"/>
    <property type="match status" value="1"/>
</dbReference>
<feature type="domain" description="SPRY" evidence="4">
    <location>
        <begin position="166"/>
        <end position="314"/>
    </location>
</feature>
<dbReference type="Pfam" id="PF00622">
    <property type="entry name" value="SPRY"/>
    <property type="match status" value="1"/>
</dbReference>
<sequence>MGYPELQCNVQIATGVAAPRSLQWRKGRRLGNEGSGEGKARRKADSEVWAGRRRRRRTEREDKGEGSFSGVISRIRLGVDTQKSLRGEGNRHMAAARQEENNRRRPGGDLEDEREAKRTKLRVVLNTADSNLDFNVNGNGLIGSSLHEKGFSYCWSGARANLGVLSGRYCFGCKVTAIQKVDMPDTPNDQKNLCRVGVSRGDSDVACLGESKHSFGFGGSGKFSVGGSFKDYGEKFGVGDTIVCAVDLESKPMAKISFSKNGKWLGIAKEFDAGPAGVGVTEPVFGQGLPWARALFPHLLLKNVTVQMQFSVSDGLVPMQGYKPWDVALEDGLAMEGPRIGNKSDCELLMMVGLPASGKTSWAEQWSRDHQDKRYVILGTNLALDQMKVPGLLRKHNYAQRFEQLMSRATEIFNTLLERASTTPRNYIIDQTNVYLSARKRKLKLFNGFRKIAVVVVPKTDEHARRTTARAKELGKEVPIEAVNDMKANFVLPKSKDMAKSDEPFDEVWFVETQRQEAEQIVQRDKNNLPKPVPRQLTQGGRGMPLPMGSLAGGLVDHWGNPLMYQRGNMPMPMPQNYVQGLLGSPDKLMGPRGEMLGPRGEILGPRGEMLGQRGDMMGQRGELVGPRGEMLGPRGELLGPRGELLGPRGELIGQRGEMLGQRGELLGQRGDMMGQRGDMLGPRGELLGPRGELLGQRGELINQRGELLNQRGEPYGQRVELIGHRGEMVGPRGELMVGQRGMNMPNATGLPMSAYDALNSLSPTMNLSRNGYESLNPATGLPRSAYDGMNGATGMPRSGYDNGNYDAVNTLNGLQKAAYEAGKHANGLGRSPYDIVGPAVGLPMSGHDGLTSANGLPRGMFNPNDGFNPNYTQNMSSVVGTALTLHPVQASWVNSLTYRNLY</sequence>
<dbReference type="AlphaFoldDB" id="A0A176WAG5"/>
<dbReference type="Gene3D" id="2.60.120.920">
    <property type="match status" value="1"/>
</dbReference>
<evidence type="ECO:0000256" key="3">
    <source>
        <dbReference type="SAM" id="MobiDB-lite"/>
    </source>
</evidence>
<evidence type="ECO:0000256" key="2">
    <source>
        <dbReference type="ARBA" id="ARBA00023242"/>
    </source>
</evidence>
<dbReference type="GO" id="GO:0003723">
    <property type="term" value="F:RNA binding"/>
    <property type="evidence" value="ECO:0007669"/>
    <property type="project" value="TreeGrafter"/>
</dbReference>
<gene>
    <name evidence="5" type="ORF">AXG93_1112s1270</name>
</gene>
<dbReference type="SMART" id="SM00449">
    <property type="entry name" value="SPRY"/>
    <property type="match status" value="1"/>
</dbReference>
<feature type="compositionally biased region" description="Basic and acidic residues" evidence="3">
    <location>
        <begin position="83"/>
        <end position="115"/>
    </location>
</feature>
<evidence type="ECO:0000313" key="5">
    <source>
        <dbReference type="EMBL" id="OAE30110.1"/>
    </source>
</evidence>
<dbReference type="InterPro" id="IPR043136">
    <property type="entry name" value="B30.2/SPRY_sf"/>
</dbReference>
<keyword evidence="6" id="KW-1185">Reference proteome</keyword>
<dbReference type="CDD" id="cd12884">
    <property type="entry name" value="SPRY_hnRNP"/>
    <property type="match status" value="1"/>
</dbReference>
<dbReference type="Gene3D" id="3.40.50.300">
    <property type="entry name" value="P-loop containing nucleotide triphosphate hydrolases"/>
    <property type="match status" value="1"/>
</dbReference>
<feature type="region of interest" description="Disordered" evidence="3">
    <location>
        <begin position="27"/>
        <end position="65"/>
    </location>
</feature>
<evidence type="ECO:0000256" key="1">
    <source>
        <dbReference type="ARBA" id="ARBA00004123"/>
    </source>
</evidence>
<dbReference type="GO" id="GO:0005634">
    <property type="term" value="C:nucleus"/>
    <property type="evidence" value="ECO:0007669"/>
    <property type="project" value="UniProtKB-SubCell"/>
</dbReference>
<dbReference type="Proteomes" id="UP000077202">
    <property type="component" value="Unassembled WGS sequence"/>
</dbReference>
<dbReference type="InterPro" id="IPR003877">
    <property type="entry name" value="SPRY_dom"/>
</dbReference>
<feature type="region of interest" description="Disordered" evidence="3">
    <location>
        <begin position="82"/>
        <end position="115"/>
    </location>
</feature>
<dbReference type="InterPro" id="IPR027417">
    <property type="entry name" value="P-loop_NTPase"/>
</dbReference>
<dbReference type="GO" id="GO:0000380">
    <property type="term" value="P:alternative mRNA splicing, via spliceosome"/>
    <property type="evidence" value="ECO:0007669"/>
    <property type="project" value="TreeGrafter"/>
</dbReference>
<dbReference type="SUPFAM" id="SSF49899">
    <property type="entry name" value="Concanavalin A-like lectins/glucanases"/>
    <property type="match status" value="1"/>
</dbReference>
<feature type="compositionally biased region" description="Basic and acidic residues" evidence="3">
    <location>
        <begin position="36"/>
        <end position="46"/>
    </location>
</feature>
<keyword evidence="2" id="KW-0539">Nucleus</keyword>
<dbReference type="InterPro" id="IPR035778">
    <property type="entry name" value="SPRY_hnRNP_U"/>
</dbReference>
<reference evidence="5" key="1">
    <citation type="submission" date="2016-03" db="EMBL/GenBank/DDBJ databases">
        <title>Mechanisms controlling the formation of the plant cell surface in tip-growing cells are functionally conserved among land plants.</title>
        <authorList>
            <person name="Honkanen S."/>
            <person name="Jones V.A."/>
            <person name="Morieri G."/>
            <person name="Champion C."/>
            <person name="Hetherington A.J."/>
            <person name="Kelly S."/>
            <person name="Saint-Marcoux D."/>
            <person name="Proust H."/>
            <person name="Prescott H."/>
            <person name="Dolan L."/>
        </authorList>
    </citation>
    <scope>NUCLEOTIDE SEQUENCE [LARGE SCALE GENOMIC DNA]</scope>
    <source>
        <tissue evidence="5">Whole gametophyte</tissue>
    </source>
</reference>
<comment type="subcellular location">
    <subcellularLocation>
        <location evidence="1">Nucleus</location>
    </subcellularLocation>
</comment>
<proteinExistence type="predicted"/>
<accession>A0A176WAG5</accession>
<evidence type="ECO:0000313" key="6">
    <source>
        <dbReference type="Proteomes" id="UP000077202"/>
    </source>
</evidence>
<protein>
    <recommendedName>
        <fullName evidence="4">SPRY domain-containing protein</fullName>
    </recommendedName>
</protein>
<name>A0A176WAG5_MARPO</name>
<dbReference type="PANTHER" id="PTHR12381">
    <property type="entry name" value="HETEROGENEOUS NUCLEAR RIBONUCLEOPROTEIN U FAMILY MEMBER"/>
    <property type="match status" value="1"/>
</dbReference>
<evidence type="ECO:0000259" key="4">
    <source>
        <dbReference type="SMART" id="SM00449"/>
    </source>
</evidence>
<organism evidence="5 6">
    <name type="scientific">Marchantia polymorpha subsp. ruderalis</name>
    <dbReference type="NCBI Taxonomy" id="1480154"/>
    <lineage>
        <taxon>Eukaryota</taxon>
        <taxon>Viridiplantae</taxon>
        <taxon>Streptophyta</taxon>
        <taxon>Embryophyta</taxon>
        <taxon>Marchantiophyta</taxon>
        <taxon>Marchantiopsida</taxon>
        <taxon>Marchantiidae</taxon>
        <taxon>Marchantiales</taxon>
        <taxon>Marchantiaceae</taxon>
        <taxon>Marchantia</taxon>
    </lineage>
</organism>
<dbReference type="EMBL" id="LVLJ01001367">
    <property type="protein sequence ID" value="OAE30110.1"/>
    <property type="molecule type" value="Genomic_DNA"/>
</dbReference>